<dbReference type="Proteomes" id="UP000054560">
    <property type="component" value="Unassembled WGS sequence"/>
</dbReference>
<dbReference type="SUPFAM" id="SSF57756">
    <property type="entry name" value="Retrovirus zinc finger-like domains"/>
    <property type="match status" value="1"/>
</dbReference>
<evidence type="ECO:0000313" key="4">
    <source>
        <dbReference type="EMBL" id="KNC79691.1"/>
    </source>
</evidence>
<accession>A0A0L0FSZ2</accession>
<dbReference type="SMART" id="SM00343">
    <property type="entry name" value="ZnF_C2HC"/>
    <property type="match status" value="1"/>
</dbReference>
<sequence>MKQTHQGNDYLFHGFNTAVQSSVRALLGDRWTDIGMIDSVILAKHNQMLAMLFVQPRSSMLETADLLADQYVTNPELIESVIQNIQTYGVWGVQAGTTGGAAGLFKMAPAADAGGRDQQLSARLGTYMDTLLKQMAKAGTVSTGAPLTDFKKVEREHLGQAAQLSTTEGLLKVESVYYDAVMDNLDVVNDTIDVFLERVFIHHKRLGKSVRRSYSIGGLTPVLLTLKEEREERDGPSAHGVKAAPTVLTEPQGDWYNMNNGTLAAPSDLRPKLRNQGEDLRKLLKTPRQVTQATGKLTSKRTRPQASDDERGVELSGDDKEDADAAYKQRMKSIKCYTCQKFGHIATKCRQK</sequence>
<feature type="domain" description="CCHC-type" evidence="3">
    <location>
        <begin position="335"/>
        <end position="351"/>
    </location>
</feature>
<dbReference type="InterPro" id="IPR001878">
    <property type="entry name" value="Znf_CCHC"/>
</dbReference>
<protein>
    <recommendedName>
        <fullName evidence="3">CCHC-type domain-containing protein</fullName>
    </recommendedName>
</protein>
<keyword evidence="5" id="KW-1185">Reference proteome</keyword>
<organism evidence="4 5">
    <name type="scientific">Sphaeroforma arctica JP610</name>
    <dbReference type="NCBI Taxonomy" id="667725"/>
    <lineage>
        <taxon>Eukaryota</taxon>
        <taxon>Ichthyosporea</taxon>
        <taxon>Ichthyophonida</taxon>
        <taxon>Sphaeroforma</taxon>
    </lineage>
</organism>
<reference evidence="4 5" key="1">
    <citation type="submission" date="2011-02" db="EMBL/GenBank/DDBJ databases">
        <title>The Genome Sequence of Sphaeroforma arctica JP610.</title>
        <authorList>
            <consortium name="The Broad Institute Genome Sequencing Platform"/>
            <person name="Russ C."/>
            <person name="Cuomo C."/>
            <person name="Young S.K."/>
            <person name="Zeng Q."/>
            <person name="Gargeya S."/>
            <person name="Alvarado L."/>
            <person name="Berlin A."/>
            <person name="Chapman S.B."/>
            <person name="Chen Z."/>
            <person name="Freedman E."/>
            <person name="Gellesch M."/>
            <person name="Goldberg J."/>
            <person name="Griggs A."/>
            <person name="Gujja S."/>
            <person name="Heilman E."/>
            <person name="Heiman D."/>
            <person name="Howarth C."/>
            <person name="Mehta T."/>
            <person name="Neiman D."/>
            <person name="Pearson M."/>
            <person name="Roberts A."/>
            <person name="Saif S."/>
            <person name="Shea T."/>
            <person name="Shenoy N."/>
            <person name="Sisk P."/>
            <person name="Stolte C."/>
            <person name="Sykes S."/>
            <person name="White J."/>
            <person name="Yandava C."/>
            <person name="Burger G."/>
            <person name="Gray M.W."/>
            <person name="Holland P.W.H."/>
            <person name="King N."/>
            <person name="Lang F.B.F."/>
            <person name="Roger A.J."/>
            <person name="Ruiz-Trillo I."/>
            <person name="Haas B."/>
            <person name="Nusbaum C."/>
            <person name="Birren B."/>
        </authorList>
    </citation>
    <scope>NUCLEOTIDE SEQUENCE [LARGE SCALE GENOMIC DNA]</scope>
    <source>
        <strain evidence="4 5">JP610</strain>
    </source>
</reference>
<dbReference type="AlphaFoldDB" id="A0A0L0FSZ2"/>
<dbReference type="RefSeq" id="XP_014153593.1">
    <property type="nucleotide sequence ID" value="XM_014298118.1"/>
</dbReference>
<evidence type="ECO:0000256" key="1">
    <source>
        <dbReference type="PROSITE-ProRule" id="PRU00047"/>
    </source>
</evidence>
<keyword evidence="1" id="KW-0863">Zinc-finger</keyword>
<evidence type="ECO:0000313" key="5">
    <source>
        <dbReference type="Proteomes" id="UP000054560"/>
    </source>
</evidence>
<feature type="compositionally biased region" description="Polar residues" evidence="2">
    <location>
        <begin position="288"/>
        <end position="297"/>
    </location>
</feature>
<dbReference type="GO" id="GO:0003676">
    <property type="term" value="F:nucleic acid binding"/>
    <property type="evidence" value="ECO:0007669"/>
    <property type="project" value="InterPro"/>
</dbReference>
<feature type="region of interest" description="Disordered" evidence="2">
    <location>
        <begin position="283"/>
        <end position="324"/>
    </location>
</feature>
<gene>
    <name evidence="4" type="ORF">SARC_07918</name>
</gene>
<evidence type="ECO:0000256" key="2">
    <source>
        <dbReference type="SAM" id="MobiDB-lite"/>
    </source>
</evidence>
<keyword evidence="1" id="KW-0479">Metal-binding</keyword>
<dbReference type="Gene3D" id="4.10.60.10">
    <property type="entry name" value="Zinc finger, CCHC-type"/>
    <property type="match status" value="1"/>
</dbReference>
<dbReference type="InterPro" id="IPR036875">
    <property type="entry name" value="Znf_CCHC_sf"/>
</dbReference>
<dbReference type="GO" id="GO:0008270">
    <property type="term" value="F:zinc ion binding"/>
    <property type="evidence" value="ECO:0007669"/>
    <property type="project" value="UniProtKB-KW"/>
</dbReference>
<dbReference type="EMBL" id="KQ242261">
    <property type="protein sequence ID" value="KNC79691.1"/>
    <property type="molecule type" value="Genomic_DNA"/>
</dbReference>
<dbReference type="PROSITE" id="PS50158">
    <property type="entry name" value="ZF_CCHC"/>
    <property type="match status" value="1"/>
</dbReference>
<proteinExistence type="predicted"/>
<keyword evidence="1" id="KW-0862">Zinc</keyword>
<dbReference type="GeneID" id="25908422"/>
<evidence type="ECO:0000259" key="3">
    <source>
        <dbReference type="PROSITE" id="PS50158"/>
    </source>
</evidence>
<name>A0A0L0FSZ2_9EUKA</name>